<name>A0A067U175_GALM3</name>
<dbReference type="HOGENOM" id="CLU_2097039_0_0_1"/>
<evidence type="ECO:0000256" key="1">
    <source>
        <dbReference type="SAM" id="Phobius"/>
    </source>
</evidence>
<feature type="transmembrane region" description="Helical" evidence="1">
    <location>
        <begin position="98"/>
        <end position="115"/>
    </location>
</feature>
<evidence type="ECO:0000313" key="3">
    <source>
        <dbReference type="Proteomes" id="UP000027222"/>
    </source>
</evidence>
<keyword evidence="3" id="KW-1185">Reference proteome</keyword>
<keyword evidence="1" id="KW-0812">Transmembrane</keyword>
<accession>A0A067U175</accession>
<keyword evidence="1" id="KW-1133">Transmembrane helix</keyword>
<keyword evidence="1" id="KW-0472">Membrane</keyword>
<reference evidence="3" key="1">
    <citation type="journal article" date="2014" name="Proc. Natl. Acad. Sci. U.S.A.">
        <title>Extensive sampling of basidiomycete genomes demonstrates inadequacy of the white-rot/brown-rot paradigm for wood decay fungi.</title>
        <authorList>
            <person name="Riley R."/>
            <person name="Salamov A.A."/>
            <person name="Brown D.W."/>
            <person name="Nagy L.G."/>
            <person name="Floudas D."/>
            <person name="Held B.W."/>
            <person name="Levasseur A."/>
            <person name="Lombard V."/>
            <person name="Morin E."/>
            <person name="Otillar R."/>
            <person name="Lindquist E.A."/>
            <person name="Sun H."/>
            <person name="LaButti K.M."/>
            <person name="Schmutz J."/>
            <person name="Jabbour D."/>
            <person name="Luo H."/>
            <person name="Baker S.E."/>
            <person name="Pisabarro A.G."/>
            <person name="Walton J.D."/>
            <person name="Blanchette R.A."/>
            <person name="Henrissat B."/>
            <person name="Martin F."/>
            <person name="Cullen D."/>
            <person name="Hibbett D.S."/>
            <person name="Grigoriev I.V."/>
        </authorList>
    </citation>
    <scope>NUCLEOTIDE SEQUENCE [LARGE SCALE GENOMIC DNA]</scope>
    <source>
        <strain evidence="3">CBS 339.88</strain>
    </source>
</reference>
<dbReference type="Proteomes" id="UP000027222">
    <property type="component" value="Unassembled WGS sequence"/>
</dbReference>
<sequence>MFKERPGSVPVVSFQRRGNNWASPPLFPFFPLQLLTDAFHLSPLCLVLSHDRLSSPGHFEQQVVTDGRVSEGKNFLNRVAKLSIAATIFLAATYGEGLVNFFALFALFVVYLMAVG</sequence>
<dbReference type="EMBL" id="KL142367">
    <property type="protein sequence ID" value="KDR86019.1"/>
    <property type="molecule type" value="Genomic_DNA"/>
</dbReference>
<protein>
    <submittedName>
        <fullName evidence="2">Uncharacterized protein</fullName>
    </submittedName>
</protein>
<evidence type="ECO:0000313" key="2">
    <source>
        <dbReference type="EMBL" id="KDR86019.1"/>
    </source>
</evidence>
<dbReference type="AlphaFoldDB" id="A0A067U175"/>
<gene>
    <name evidence="2" type="ORF">GALMADRAFT_132631</name>
</gene>
<organism evidence="2 3">
    <name type="scientific">Galerina marginata (strain CBS 339.88)</name>
    <dbReference type="NCBI Taxonomy" id="685588"/>
    <lineage>
        <taxon>Eukaryota</taxon>
        <taxon>Fungi</taxon>
        <taxon>Dikarya</taxon>
        <taxon>Basidiomycota</taxon>
        <taxon>Agaricomycotina</taxon>
        <taxon>Agaricomycetes</taxon>
        <taxon>Agaricomycetidae</taxon>
        <taxon>Agaricales</taxon>
        <taxon>Agaricineae</taxon>
        <taxon>Strophariaceae</taxon>
        <taxon>Galerina</taxon>
    </lineage>
</organism>
<proteinExistence type="predicted"/>